<dbReference type="OrthoDB" id="2014201at2759"/>
<dbReference type="GO" id="GO:0016757">
    <property type="term" value="F:glycosyltransferase activity"/>
    <property type="evidence" value="ECO:0007669"/>
    <property type="project" value="InterPro"/>
</dbReference>
<dbReference type="OMA" id="DWVRAMT"/>
<name>A0A8T2SIL5_CERRI</name>
<evidence type="ECO:0000256" key="2">
    <source>
        <dbReference type="ARBA" id="ARBA00022679"/>
    </source>
</evidence>
<dbReference type="PANTHER" id="PTHR11183">
    <property type="entry name" value="GLYCOGENIN SUBFAMILY MEMBER"/>
    <property type="match status" value="1"/>
</dbReference>
<comment type="similarity">
    <text evidence="1">Belongs to the MNN1/MNT family.</text>
</comment>
<feature type="region of interest" description="Disordered" evidence="4">
    <location>
        <begin position="1"/>
        <end position="20"/>
    </location>
</feature>
<feature type="transmembrane region" description="Helical" evidence="5">
    <location>
        <begin position="458"/>
        <end position="476"/>
    </location>
</feature>
<reference evidence="6" key="1">
    <citation type="submission" date="2021-08" db="EMBL/GenBank/DDBJ databases">
        <title>WGS assembly of Ceratopteris richardii.</title>
        <authorList>
            <person name="Marchant D.B."/>
            <person name="Chen G."/>
            <person name="Jenkins J."/>
            <person name="Shu S."/>
            <person name="Leebens-Mack J."/>
            <person name="Grimwood J."/>
            <person name="Schmutz J."/>
            <person name="Soltis P."/>
            <person name="Soltis D."/>
            <person name="Chen Z.-H."/>
        </authorList>
    </citation>
    <scope>NUCLEOTIDE SEQUENCE</scope>
    <source>
        <strain evidence="6">Whitten #5841</strain>
        <tissue evidence="6">Leaf</tissue>
    </source>
</reference>
<dbReference type="EMBL" id="CM035425">
    <property type="protein sequence ID" value="KAH7331598.1"/>
    <property type="molecule type" value="Genomic_DNA"/>
</dbReference>
<evidence type="ECO:0008006" key="8">
    <source>
        <dbReference type="Google" id="ProtNLM"/>
    </source>
</evidence>
<keyword evidence="5" id="KW-1133">Transmembrane helix</keyword>
<dbReference type="InterPro" id="IPR050587">
    <property type="entry name" value="GNT1/Glycosyltrans_8"/>
</dbReference>
<keyword evidence="7" id="KW-1185">Reference proteome</keyword>
<evidence type="ECO:0000256" key="5">
    <source>
        <dbReference type="SAM" id="Phobius"/>
    </source>
</evidence>
<keyword evidence="5" id="KW-0812">Transmembrane</keyword>
<keyword evidence="5" id="KW-0472">Membrane</keyword>
<evidence type="ECO:0000256" key="3">
    <source>
        <dbReference type="ARBA" id="ARBA00023211"/>
    </source>
</evidence>
<dbReference type="CDD" id="cd02537">
    <property type="entry name" value="GT8_Glycogenin"/>
    <property type="match status" value="1"/>
</dbReference>
<feature type="transmembrane region" description="Helical" evidence="5">
    <location>
        <begin position="369"/>
        <end position="398"/>
    </location>
</feature>
<evidence type="ECO:0000313" key="6">
    <source>
        <dbReference type="EMBL" id="KAH7331598.1"/>
    </source>
</evidence>
<dbReference type="AlphaFoldDB" id="A0A8T2SIL5"/>
<gene>
    <name evidence="6" type="ORF">KP509_20G042400</name>
</gene>
<sequence length="509" mass="57442">MDPKFSIMNPHAPERRWNQSRSPCTMTSPFCVLATAILFALSGFGAAKDSSSLLPSSGARHGSSHGSNKHAYATMLYMGTPRDHEFYIAARVMLQTLLRFQVDADLVVIASRDLPRSWVQTLESEKVKVVSVDNIPNPYRRQANFDPRFLSTLNKLYAWSLVDYERVVMLDADNIFLRNTDELFQCGQFCAVFINPCIFHTGLFVLEPSEATFKSLVAGLVTKENEDGADQGYLMANFDDLLQRPLFLPPANGSKLDGFYRLPLGYQMDASYFYLKLRWNVPCGPNSVITFPSMPWLKPWYWWSWPVLPLGLQWHEQRRSAIGYTAEFPALVLEAIFYFGTMIIALFVKKKIWQQAEKSQPGRFCPNRSGCVDCTLFVVGMRFIAIIGCFILPAILIPKTVHPFMGWSLELLAAFSLLVVIISMGNLPVLPVLTPWFGLIGALVMMVLPVYGNGITRALAIGTYAFLASPFLWWAFKEILSYLSSRETSNRGWTIIRSESPASETMKMC</sequence>
<proteinExistence type="inferred from homology"/>
<evidence type="ECO:0000313" key="7">
    <source>
        <dbReference type="Proteomes" id="UP000825935"/>
    </source>
</evidence>
<dbReference type="Proteomes" id="UP000825935">
    <property type="component" value="Chromosome 20"/>
</dbReference>
<feature type="transmembrane region" description="Helical" evidence="5">
    <location>
        <begin position="429"/>
        <end position="452"/>
    </location>
</feature>
<dbReference type="Gene3D" id="3.90.550.10">
    <property type="entry name" value="Spore Coat Polysaccharide Biosynthesis Protein SpsA, Chain A"/>
    <property type="match status" value="1"/>
</dbReference>
<dbReference type="InterPro" id="IPR029044">
    <property type="entry name" value="Nucleotide-diphossugar_trans"/>
</dbReference>
<feature type="transmembrane region" description="Helical" evidence="5">
    <location>
        <begin position="328"/>
        <end position="348"/>
    </location>
</feature>
<dbReference type="SUPFAM" id="SSF53448">
    <property type="entry name" value="Nucleotide-diphospho-sugar transferases"/>
    <property type="match status" value="1"/>
</dbReference>
<evidence type="ECO:0000256" key="4">
    <source>
        <dbReference type="SAM" id="MobiDB-lite"/>
    </source>
</evidence>
<keyword evidence="2" id="KW-0808">Transferase</keyword>
<dbReference type="InterPro" id="IPR022751">
    <property type="entry name" value="Alpha_mannosyltransferase"/>
</dbReference>
<feature type="transmembrane region" description="Helical" evidence="5">
    <location>
        <begin position="404"/>
        <end position="422"/>
    </location>
</feature>
<comment type="caution">
    <text evidence="6">The sequence shown here is derived from an EMBL/GenBank/DDBJ whole genome shotgun (WGS) entry which is preliminary data.</text>
</comment>
<dbReference type="Pfam" id="PF11051">
    <property type="entry name" value="Mannosyl_trans3"/>
    <property type="match status" value="1"/>
</dbReference>
<organism evidence="6 7">
    <name type="scientific">Ceratopteris richardii</name>
    <name type="common">Triangle waterfern</name>
    <dbReference type="NCBI Taxonomy" id="49495"/>
    <lineage>
        <taxon>Eukaryota</taxon>
        <taxon>Viridiplantae</taxon>
        <taxon>Streptophyta</taxon>
        <taxon>Embryophyta</taxon>
        <taxon>Tracheophyta</taxon>
        <taxon>Polypodiopsida</taxon>
        <taxon>Polypodiidae</taxon>
        <taxon>Polypodiales</taxon>
        <taxon>Pteridineae</taxon>
        <taxon>Pteridaceae</taxon>
        <taxon>Parkerioideae</taxon>
        <taxon>Ceratopteris</taxon>
    </lineage>
</organism>
<evidence type="ECO:0000256" key="1">
    <source>
        <dbReference type="ARBA" id="ARBA00009105"/>
    </source>
</evidence>
<accession>A0A8T2SIL5</accession>
<protein>
    <recommendedName>
        <fullName evidence="8">Glucuronosyltransferase PGSIP8</fullName>
    </recommendedName>
</protein>
<dbReference type="EMBL" id="CM035425">
    <property type="protein sequence ID" value="KAH7331599.1"/>
    <property type="molecule type" value="Genomic_DNA"/>
</dbReference>
<keyword evidence="3" id="KW-0464">Manganese</keyword>